<keyword evidence="3" id="KW-1185">Reference proteome</keyword>
<evidence type="ECO:0000313" key="3">
    <source>
        <dbReference type="Proteomes" id="UP000831786"/>
    </source>
</evidence>
<keyword evidence="1" id="KW-1133">Transmembrane helix</keyword>
<organism evidence="2 3">
    <name type="scientific">Leucobacter allii</name>
    <dbReference type="NCBI Taxonomy" id="2932247"/>
    <lineage>
        <taxon>Bacteria</taxon>
        <taxon>Bacillati</taxon>
        <taxon>Actinomycetota</taxon>
        <taxon>Actinomycetes</taxon>
        <taxon>Micrococcales</taxon>
        <taxon>Microbacteriaceae</taxon>
        <taxon>Leucobacter</taxon>
    </lineage>
</organism>
<keyword evidence="1" id="KW-0472">Membrane</keyword>
<dbReference type="RefSeq" id="WP_244727042.1">
    <property type="nucleotide sequence ID" value="NZ_CP095045.1"/>
</dbReference>
<proteinExistence type="predicted"/>
<name>A0ABY4FK46_9MICO</name>
<sequence length="194" mass="19671">MDQRISTASTDANRRVWTKARAMLAGGLVLGVGAAITLAAWTDQEWATGVFSSGSFGIQGSANGGAFTDHPDEASAATLSFAVGADELAPDDAVYASFGVQLIAGSTNEGDVTVTTDTADAIAGTSASFVYTTSATCSEAAYAAGTDENVTNFTLTAPTTPVYLCLRVTADDTLPQGADGSITWTFDAVSGDSI</sequence>
<evidence type="ECO:0000256" key="1">
    <source>
        <dbReference type="SAM" id="Phobius"/>
    </source>
</evidence>
<dbReference type="Proteomes" id="UP000831786">
    <property type="component" value="Chromosome"/>
</dbReference>
<protein>
    <submittedName>
        <fullName evidence="2">SipW-dependent-type signal peptide-containing protein</fullName>
    </submittedName>
</protein>
<accession>A0ABY4FK46</accession>
<evidence type="ECO:0000313" key="2">
    <source>
        <dbReference type="EMBL" id="UOQ56643.1"/>
    </source>
</evidence>
<dbReference type="NCBIfam" id="TIGR04088">
    <property type="entry name" value="cognate_SipW"/>
    <property type="match status" value="1"/>
</dbReference>
<dbReference type="InterPro" id="IPR023833">
    <property type="entry name" value="Signal_pept_SipW-depend-type"/>
</dbReference>
<feature type="transmembrane region" description="Helical" evidence="1">
    <location>
        <begin position="21"/>
        <end position="41"/>
    </location>
</feature>
<keyword evidence="1" id="KW-0812">Transmembrane</keyword>
<gene>
    <name evidence="2" type="ORF">MUN78_13310</name>
</gene>
<reference evidence="2 3" key="1">
    <citation type="submission" date="2022-04" db="EMBL/GenBank/DDBJ databases">
        <title>Leucobacter sp. isolated from rhizosphere of garlic.</title>
        <authorList>
            <person name="Won M."/>
            <person name="Lee C.-M."/>
            <person name="Woen H.-Y."/>
            <person name="Kwon S.-W."/>
        </authorList>
    </citation>
    <scope>NUCLEOTIDE SEQUENCE [LARGE SCALE GENOMIC DNA]</scope>
    <source>
        <strain evidence="2 3">H21R-40</strain>
    </source>
</reference>
<dbReference type="EMBL" id="CP095045">
    <property type="protein sequence ID" value="UOQ56643.1"/>
    <property type="molecule type" value="Genomic_DNA"/>
</dbReference>